<dbReference type="GO" id="GO:0000155">
    <property type="term" value="F:phosphorelay sensor kinase activity"/>
    <property type="evidence" value="ECO:0007669"/>
    <property type="project" value="InterPro"/>
</dbReference>
<dbReference type="CDD" id="cd00082">
    <property type="entry name" value="HisKA"/>
    <property type="match status" value="1"/>
</dbReference>
<dbReference type="Pfam" id="PF00672">
    <property type="entry name" value="HAMP"/>
    <property type="match status" value="1"/>
</dbReference>
<comment type="catalytic activity">
    <reaction evidence="1">
        <text>ATP + protein L-histidine = ADP + protein N-phospho-L-histidine.</text>
        <dbReference type="EC" id="2.7.13.3"/>
    </reaction>
</comment>
<dbReference type="InterPro" id="IPR004358">
    <property type="entry name" value="Sig_transdc_His_kin-like_C"/>
</dbReference>
<dbReference type="InterPro" id="IPR003660">
    <property type="entry name" value="HAMP_dom"/>
</dbReference>
<evidence type="ECO:0000256" key="5">
    <source>
        <dbReference type="ARBA" id="ARBA00022475"/>
    </source>
</evidence>
<dbReference type="SUPFAM" id="SSF55874">
    <property type="entry name" value="ATPase domain of HSP90 chaperone/DNA topoisomerase II/histidine kinase"/>
    <property type="match status" value="1"/>
</dbReference>
<feature type="transmembrane region" description="Helical" evidence="13">
    <location>
        <begin position="12"/>
        <end position="33"/>
    </location>
</feature>
<keyword evidence="9" id="KW-0418">Kinase</keyword>
<dbReference type="EC" id="2.7.13.3" evidence="4"/>
<dbReference type="InterPro" id="IPR003594">
    <property type="entry name" value="HATPase_dom"/>
</dbReference>
<evidence type="ECO:0000256" key="8">
    <source>
        <dbReference type="ARBA" id="ARBA00022741"/>
    </source>
</evidence>
<dbReference type="PROSITE" id="PS50112">
    <property type="entry name" value="PAS"/>
    <property type="match status" value="1"/>
</dbReference>
<accession>A0A5B9PA70</accession>
<dbReference type="InterPro" id="IPR036097">
    <property type="entry name" value="HisK_dim/P_sf"/>
</dbReference>
<gene>
    <name evidence="17" type="primary">phoR_2</name>
    <name evidence="17" type="ORF">MFFC18_19860</name>
</gene>
<organism evidence="17 18">
    <name type="scientific">Mariniblastus fucicola</name>
    <dbReference type="NCBI Taxonomy" id="980251"/>
    <lineage>
        <taxon>Bacteria</taxon>
        <taxon>Pseudomonadati</taxon>
        <taxon>Planctomycetota</taxon>
        <taxon>Planctomycetia</taxon>
        <taxon>Pirellulales</taxon>
        <taxon>Pirellulaceae</taxon>
        <taxon>Mariniblastus</taxon>
    </lineage>
</organism>
<dbReference type="Gene3D" id="6.10.340.10">
    <property type="match status" value="1"/>
</dbReference>
<dbReference type="GO" id="GO:0005524">
    <property type="term" value="F:ATP binding"/>
    <property type="evidence" value="ECO:0007669"/>
    <property type="project" value="UniProtKB-KW"/>
</dbReference>
<keyword evidence="7 17" id="KW-0808">Transferase</keyword>
<evidence type="ECO:0000313" key="18">
    <source>
        <dbReference type="Proteomes" id="UP000322214"/>
    </source>
</evidence>
<dbReference type="Proteomes" id="UP000322214">
    <property type="component" value="Chromosome"/>
</dbReference>
<dbReference type="SUPFAM" id="SSF47384">
    <property type="entry name" value="Homodimeric domain of signal transducing histidine kinase"/>
    <property type="match status" value="1"/>
</dbReference>
<dbReference type="PANTHER" id="PTHR45453:SF1">
    <property type="entry name" value="PHOSPHATE REGULON SENSOR PROTEIN PHOR"/>
    <property type="match status" value="1"/>
</dbReference>
<evidence type="ECO:0000256" key="3">
    <source>
        <dbReference type="ARBA" id="ARBA00004314"/>
    </source>
</evidence>
<keyword evidence="10" id="KW-0067">ATP-binding</keyword>
<dbReference type="SUPFAM" id="SSF55785">
    <property type="entry name" value="PYP-like sensor domain (PAS domain)"/>
    <property type="match status" value="1"/>
</dbReference>
<keyword evidence="5" id="KW-1003">Cell membrane</keyword>
<keyword evidence="11" id="KW-0902">Two-component regulatory system</keyword>
<dbReference type="GO" id="GO:0045121">
    <property type="term" value="C:membrane raft"/>
    <property type="evidence" value="ECO:0007669"/>
    <property type="project" value="UniProtKB-SubCell"/>
</dbReference>
<dbReference type="CDD" id="cd00075">
    <property type="entry name" value="HATPase"/>
    <property type="match status" value="1"/>
</dbReference>
<dbReference type="SMART" id="SM00304">
    <property type="entry name" value="HAMP"/>
    <property type="match status" value="1"/>
</dbReference>
<keyword evidence="8" id="KW-0547">Nucleotide-binding</keyword>
<name>A0A5B9PA70_9BACT</name>
<dbReference type="PANTHER" id="PTHR45453">
    <property type="entry name" value="PHOSPHATE REGULON SENSOR PROTEIN PHOR"/>
    <property type="match status" value="1"/>
</dbReference>
<dbReference type="GO" id="GO:0016036">
    <property type="term" value="P:cellular response to phosphate starvation"/>
    <property type="evidence" value="ECO:0007669"/>
    <property type="project" value="TreeGrafter"/>
</dbReference>
<dbReference type="GO" id="GO:0005886">
    <property type="term" value="C:plasma membrane"/>
    <property type="evidence" value="ECO:0007669"/>
    <property type="project" value="UniProtKB-SubCell"/>
</dbReference>
<feature type="domain" description="Histidine kinase" evidence="14">
    <location>
        <begin position="388"/>
        <end position="606"/>
    </location>
</feature>
<dbReference type="SMART" id="SM00091">
    <property type="entry name" value="PAS"/>
    <property type="match status" value="1"/>
</dbReference>
<evidence type="ECO:0000259" key="14">
    <source>
        <dbReference type="PROSITE" id="PS50109"/>
    </source>
</evidence>
<dbReference type="Pfam" id="PF02518">
    <property type="entry name" value="HATPase_c"/>
    <property type="match status" value="1"/>
</dbReference>
<evidence type="ECO:0000256" key="12">
    <source>
        <dbReference type="ARBA" id="ARBA00023136"/>
    </source>
</evidence>
<dbReference type="SMART" id="SM00387">
    <property type="entry name" value="HATPase_c"/>
    <property type="match status" value="1"/>
</dbReference>
<keyword evidence="13" id="KW-0812">Transmembrane</keyword>
<dbReference type="KEGG" id="mff:MFFC18_19860"/>
<evidence type="ECO:0000256" key="11">
    <source>
        <dbReference type="ARBA" id="ARBA00023012"/>
    </source>
</evidence>
<dbReference type="AlphaFoldDB" id="A0A5B9PA70"/>
<sequence>MRIPRVSRRLLLGYLVLHLFAAGIFVLVLTQLVRNQMLRDARSQMRAMTTMLAEHIRELDGGMDSAGLPKHVELIGKKTQMRFTLIAADGVVIADSDTGTRDIGLHGTREEVLAASRDGVGFSQRHSNTLNKSMMYLARKYTSTQTDQTDRSESQSDGAAEELEGGFVRVAFPTASIDESVEAVQSYVWTFAIILGAFTAIAMMFLASRFLRPLALFSDTARKIGEGVYEGMPKIHHQEDEWGELAEAFQQMQSELRRRESRLVENSQRLEAVLSSMIEGVLALKPNGEVMLANGAACRMLSIEREKLQGRMLDEVVRIPELWQAVQKSQRDRTFSKAEFKTIGDSSRTLKVRVSMLADEEKPGVAVVLHDVTELRQLETMRQDFVANVSHELKTPLASIKAYAETLRMGALHDENKNVQFLEQIEFQADTLNQQIQDLLQLARVESGEKTFSISDIDVNLICETLHRQFLDAALGRHLELHLQLDQPSPMARCDVEAIETVVKNLVINAIHYTPEGGRVSISTKAEGRWVVVSVADTGIGIAKEQQARVFERFYRVDKARSRDMGGTGLGLAIVKHLTQAFGGSVTLDSQLGKGSKFHVRLPRSRNVDAV</sequence>
<dbReference type="CDD" id="cd06225">
    <property type="entry name" value="HAMP"/>
    <property type="match status" value="1"/>
</dbReference>
<dbReference type="FunFam" id="3.30.565.10:FF:000023">
    <property type="entry name" value="PAS domain-containing sensor histidine kinase"/>
    <property type="match status" value="1"/>
</dbReference>
<evidence type="ECO:0000256" key="4">
    <source>
        <dbReference type="ARBA" id="ARBA00012438"/>
    </source>
</evidence>
<dbReference type="PROSITE" id="PS50885">
    <property type="entry name" value="HAMP"/>
    <property type="match status" value="1"/>
</dbReference>
<dbReference type="SUPFAM" id="SSF158472">
    <property type="entry name" value="HAMP domain-like"/>
    <property type="match status" value="1"/>
</dbReference>
<dbReference type="OrthoDB" id="9813151at2"/>
<dbReference type="EMBL" id="CP042912">
    <property type="protein sequence ID" value="QEG22125.1"/>
    <property type="molecule type" value="Genomic_DNA"/>
</dbReference>
<evidence type="ECO:0000313" key="17">
    <source>
        <dbReference type="EMBL" id="QEG22125.1"/>
    </source>
</evidence>
<dbReference type="InterPro" id="IPR000014">
    <property type="entry name" value="PAS"/>
</dbReference>
<dbReference type="STRING" id="980251.GCA_001642875_03473"/>
<dbReference type="Gene3D" id="3.30.565.10">
    <property type="entry name" value="Histidine kinase-like ATPase, C-terminal domain"/>
    <property type="match status" value="1"/>
</dbReference>
<protein>
    <recommendedName>
        <fullName evidence="4">histidine kinase</fullName>
        <ecNumber evidence="4">2.7.13.3</ecNumber>
    </recommendedName>
</protein>
<dbReference type="GO" id="GO:0004721">
    <property type="term" value="F:phosphoprotein phosphatase activity"/>
    <property type="evidence" value="ECO:0007669"/>
    <property type="project" value="TreeGrafter"/>
</dbReference>
<dbReference type="Gene3D" id="1.10.287.130">
    <property type="match status" value="1"/>
</dbReference>
<comment type="subcellular location">
    <subcellularLocation>
        <location evidence="2">Cell membrane</location>
    </subcellularLocation>
    <subcellularLocation>
        <location evidence="3">Membrane raft</location>
        <topology evidence="3">Multi-pass membrane protein</topology>
    </subcellularLocation>
</comment>
<keyword evidence="6" id="KW-0597">Phosphoprotein</keyword>
<keyword evidence="13" id="KW-1133">Transmembrane helix</keyword>
<keyword evidence="18" id="KW-1185">Reference proteome</keyword>
<dbReference type="InterPro" id="IPR035965">
    <property type="entry name" value="PAS-like_dom_sf"/>
</dbReference>
<dbReference type="CDD" id="cd00130">
    <property type="entry name" value="PAS"/>
    <property type="match status" value="1"/>
</dbReference>
<feature type="domain" description="HAMP" evidence="16">
    <location>
        <begin position="208"/>
        <end position="261"/>
    </location>
</feature>
<proteinExistence type="predicted"/>
<feature type="domain" description="PAS" evidence="15">
    <location>
        <begin position="266"/>
        <end position="311"/>
    </location>
</feature>
<dbReference type="InterPro" id="IPR003661">
    <property type="entry name" value="HisK_dim/P_dom"/>
</dbReference>
<evidence type="ECO:0000259" key="15">
    <source>
        <dbReference type="PROSITE" id="PS50112"/>
    </source>
</evidence>
<dbReference type="Pfam" id="PF00989">
    <property type="entry name" value="PAS"/>
    <property type="match status" value="1"/>
</dbReference>
<dbReference type="NCBIfam" id="TIGR00229">
    <property type="entry name" value="sensory_box"/>
    <property type="match status" value="1"/>
</dbReference>
<evidence type="ECO:0000256" key="1">
    <source>
        <dbReference type="ARBA" id="ARBA00000085"/>
    </source>
</evidence>
<dbReference type="Pfam" id="PF00512">
    <property type="entry name" value="HisKA"/>
    <property type="match status" value="1"/>
</dbReference>
<dbReference type="RefSeq" id="WP_075082365.1">
    <property type="nucleotide sequence ID" value="NZ_CP042912.1"/>
</dbReference>
<evidence type="ECO:0000256" key="9">
    <source>
        <dbReference type="ARBA" id="ARBA00022777"/>
    </source>
</evidence>
<evidence type="ECO:0000256" key="6">
    <source>
        <dbReference type="ARBA" id="ARBA00022553"/>
    </source>
</evidence>
<dbReference type="Gene3D" id="3.30.450.20">
    <property type="entry name" value="PAS domain"/>
    <property type="match status" value="1"/>
</dbReference>
<dbReference type="GO" id="GO:0006355">
    <property type="term" value="P:regulation of DNA-templated transcription"/>
    <property type="evidence" value="ECO:0007669"/>
    <property type="project" value="InterPro"/>
</dbReference>
<dbReference type="InterPro" id="IPR005467">
    <property type="entry name" value="His_kinase_dom"/>
</dbReference>
<dbReference type="PROSITE" id="PS50109">
    <property type="entry name" value="HIS_KIN"/>
    <property type="match status" value="1"/>
</dbReference>
<evidence type="ECO:0000256" key="7">
    <source>
        <dbReference type="ARBA" id="ARBA00022679"/>
    </source>
</evidence>
<dbReference type="InterPro" id="IPR036890">
    <property type="entry name" value="HATPase_C_sf"/>
</dbReference>
<evidence type="ECO:0000256" key="10">
    <source>
        <dbReference type="ARBA" id="ARBA00022840"/>
    </source>
</evidence>
<evidence type="ECO:0000256" key="2">
    <source>
        <dbReference type="ARBA" id="ARBA00004236"/>
    </source>
</evidence>
<evidence type="ECO:0000256" key="13">
    <source>
        <dbReference type="SAM" id="Phobius"/>
    </source>
</evidence>
<keyword evidence="12 13" id="KW-0472">Membrane</keyword>
<evidence type="ECO:0000259" key="16">
    <source>
        <dbReference type="PROSITE" id="PS50885"/>
    </source>
</evidence>
<dbReference type="InterPro" id="IPR013767">
    <property type="entry name" value="PAS_fold"/>
</dbReference>
<dbReference type="InterPro" id="IPR050351">
    <property type="entry name" value="BphY/WalK/GraS-like"/>
</dbReference>
<feature type="transmembrane region" description="Helical" evidence="13">
    <location>
        <begin position="187"/>
        <end position="207"/>
    </location>
</feature>
<dbReference type="SMART" id="SM00388">
    <property type="entry name" value="HisKA"/>
    <property type="match status" value="1"/>
</dbReference>
<dbReference type="FunFam" id="1.10.287.130:FF:000001">
    <property type="entry name" value="Two-component sensor histidine kinase"/>
    <property type="match status" value="1"/>
</dbReference>
<dbReference type="PRINTS" id="PR00344">
    <property type="entry name" value="BCTRLSENSOR"/>
</dbReference>
<reference evidence="17 18" key="1">
    <citation type="submission" date="2019-08" db="EMBL/GenBank/DDBJ databases">
        <title>Deep-cultivation of Planctomycetes and their phenomic and genomic characterization uncovers novel biology.</title>
        <authorList>
            <person name="Wiegand S."/>
            <person name="Jogler M."/>
            <person name="Boedeker C."/>
            <person name="Pinto D."/>
            <person name="Vollmers J."/>
            <person name="Rivas-Marin E."/>
            <person name="Kohn T."/>
            <person name="Peeters S.H."/>
            <person name="Heuer A."/>
            <person name="Rast P."/>
            <person name="Oberbeckmann S."/>
            <person name="Bunk B."/>
            <person name="Jeske O."/>
            <person name="Meyerdierks A."/>
            <person name="Storesund J.E."/>
            <person name="Kallscheuer N."/>
            <person name="Luecker S."/>
            <person name="Lage O.M."/>
            <person name="Pohl T."/>
            <person name="Merkel B.J."/>
            <person name="Hornburger P."/>
            <person name="Mueller R.-W."/>
            <person name="Bruemmer F."/>
            <person name="Labrenz M."/>
            <person name="Spormann A.M."/>
            <person name="Op den Camp H."/>
            <person name="Overmann J."/>
            <person name="Amann R."/>
            <person name="Jetten M.S.M."/>
            <person name="Mascher T."/>
            <person name="Medema M.H."/>
            <person name="Devos D.P."/>
            <person name="Kaster A.-K."/>
            <person name="Ovreas L."/>
            <person name="Rohde M."/>
            <person name="Galperin M.Y."/>
            <person name="Jogler C."/>
        </authorList>
    </citation>
    <scope>NUCLEOTIDE SEQUENCE [LARGE SCALE GENOMIC DNA]</scope>
    <source>
        <strain evidence="17 18">FC18</strain>
    </source>
</reference>